<dbReference type="PANTHER" id="PTHR24567:SF74">
    <property type="entry name" value="HTH-TYPE TRANSCRIPTIONAL REGULATOR ARCR"/>
    <property type="match status" value="1"/>
</dbReference>
<dbReference type="PROSITE" id="PS50042">
    <property type="entry name" value="CNMP_BINDING_3"/>
    <property type="match status" value="2"/>
</dbReference>
<organism evidence="2 3">
    <name type="scientific">Leptospira kobayashii</name>
    <dbReference type="NCBI Taxonomy" id="1917830"/>
    <lineage>
        <taxon>Bacteria</taxon>
        <taxon>Pseudomonadati</taxon>
        <taxon>Spirochaetota</taxon>
        <taxon>Spirochaetia</taxon>
        <taxon>Leptospirales</taxon>
        <taxon>Leptospiraceae</taxon>
        <taxon>Leptospira</taxon>
    </lineage>
</organism>
<evidence type="ECO:0000259" key="1">
    <source>
        <dbReference type="PROSITE" id="PS50042"/>
    </source>
</evidence>
<feature type="domain" description="Cyclic nucleotide-binding" evidence="1">
    <location>
        <begin position="1"/>
        <end position="110"/>
    </location>
</feature>
<sequence>MAEDEVKVVNYSKGAAIVVQNAANPGLFYIVRNGRVAVDSEHIQIDHELTSYNQGDSFGLVSALTEHHFLVTLFAETDVELLQIPIRLLGSFLKENKELAMKILRLYSHELRALQRNLSRANQPADREYLPEKLIQNAKTYLAWQKPDLAAHSLHRYIEWAKTHQGSNQIPEAENLLAQIRSNLKPIEWKNQKNTLNAGDVLFVESEMNRDIFVVLEGNVKLFSIVRGFEYVIDVLGAGEIFGEMSLIDNAPRMASAVAETPSTVLRVTPENILETVGESLLQKIFESIARRIWFSHQRLIILRMQSPVKRLYAFLYNSIRDQDIRKGANLTTSYATTYQFPLAFEELCSMCGIIKVKNETIEEFLTDSNIVISKDRITVKSRKRIEERLGQYKTKQGQILAKLG</sequence>
<name>A0ABN6KCZ6_9LEPT</name>
<dbReference type="Gene3D" id="2.60.120.10">
    <property type="entry name" value="Jelly Rolls"/>
    <property type="match status" value="2"/>
</dbReference>
<dbReference type="InterPro" id="IPR050397">
    <property type="entry name" value="Env_Response_Regulators"/>
</dbReference>
<feature type="domain" description="Cyclic nucleotide-binding" evidence="1">
    <location>
        <begin position="174"/>
        <end position="280"/>
    </location>
</feature>
<dbReference type="EMBL" id="AP025028">
    <property type="protein sequence ID" value="BDA77685.1"/>
    <property type="molecule type" value="Genomic_DNA"/>
</dbReference>
<dbReference type="InterPro" id="IPR000595">
    <property type="entry name" value="cNMP-bd_dom"/>
</dbReference>
<dbReference type="Pfam" id="PF00027">
    <property type="entry name" value="cNMP_binding"/>
    <property type="match status" value="2"/>
</dbReference>
<dbReference type="RefSeq" id="WP_109020871.1">
    <property type="nucleotide sequence ID" value="NZ_AP025028.1"/>
</dbReference>
<dbReference type="CDD" id="cd00038">
    <property type="entry name" value="CAP_ED"/>
    <property type="match status" value="2"/>
</dbReference>
<evidence type="ECO:0000313" key="3">
    <source>
        <dbReference type="Proteomes" id="UP000245263"/>
    </source>
</evidence>
<evidence type="ECO:0000313" key="2">
    <source>
        <dbReference type="EMBL" id="BDA77685.1"/>
    </source>
</evidence>
<keyword evidence="3" id="KW-1185">Reference proteome</keyword>
<dbReference type="InterPro" id="IPR018490">
    <property type="entry name" value="cNMP-bd_dom_sf"/>
</dbReference>
<gene>
    <name evidence="2" type="primary">crp_2</name>
    <name evidence="2" type="ORF">LPTSP3_g06150</name>
</gene>
<accession>A0ABN6KCZ6</accession>
<dbReference type="Proteomes" id="UP000245263">
    <property type="component" value="Chromosome 1"/>
</dbReference>
<protein>
    <submittedName>
        <fullName evidence="2">cAMP-binding protein</fullName>
    </submittedName>
</protein>
<dbReference type="SUPFAM" id="SSF51206">
    <property type="entry name" value="cAMP-binding domain-like"/>
    <property type="match status" value="2"/>
</dbReference>
<reference evidence="2 3" key="1">
    <citation type="submission" date="2021-08" db="EMBL/GenBank/DDBJ databases">
        <title>Complete genome sequence of Leptospira kobayashii strain E30.</title>
        <authorList>
            <person name="Nakao R."/>
            <person name="Nakamura S."/>
            <person name="Masuzawa T."/>
            <person name="Koizumi N."/>
        </authorList>
    </citation>
    <scope>NUCLEOTIDE SEQUENCE [LARGE SCALE GENOMIC DNA]</scope>
    <source>
        <strain evidence="2 3">E30</strain>
    </source>
</reference>
<proteinExistence type="predicted"/>
<dbReference type="SMART" id="SM00100">
    <property type="entry name" value="cNMP"/>
    <property type="match status" value="2"/>
</dbReference>
<dbReference type="PANTHER" id="PTHR24567">
    <property type="entry name" value="CRP FAMILY TRANSCRIPTIONAL REGULATORY PROTEIN"/>
    <property type="match status" value="1"/>
</dbReference>
<dbReference type="InterPro" id="IPR014710">
    <property type="entry name" value="RmlC-like_jellyroll"/>
</dbReference>